<dbReference type="InterPro" id="IPR032710">
    <property type="entry name" value="NTF2-like_dom_sf"/>
</dbReference>
<evidence type="ECO:0000313" key="3">
    <source>
        <dbReference type="Proteomes" id="UP001500936"/>
    </source>
</evidence>
<reference evidence="3" key="1">
    <citation type="journal article" date="2019" name="Int. J. Syst. Evol. Microbiol.">
        <title>The Global Catalogue of Microorganisms (GCM) 10K type strain sequencing project: providing services to taxonomists for standard genome sequencing and annotation.</title>
        <authorList>
            <consortium name="The Broad Institute Genomics Platform"/>
            <consortium name="The Broad Institute Genome Sequencing Center for Infectious Disease"/>
            <person name="Wu L."/>
            <person name="Ma J."/>
        </authorList>
    </citation>
    <scope>NUCLEOTIDE SEQUENCE [LARGE SCALE GENOMIC DNA]</scope>
    <source>
        <strain evidence="3">JCM 17925</strain>
    </source>
</reference>
<evidence type="ECO:0000313" key="2">
    <source>
        <dbReference type="EMBL" id="GAA4415041.1"/>
    </source>
</evidence>
<gene>
    <name evidence="2" type="ORF">GCM10023187_45190</name>
</gene>
<name>A0ABP8KSB1_9BACT</name>
<dbReference type="SUPFAM" id="SSF54427">
    <property type="entry name" value="NTF2-like"/>
    <property type="match status" value="1"/>
</dbReference>
<dbReference type="EMBL" id="BAABHB010000012">
    <property type="protein sequence ID" value="GAA4415041.1"/>
    <property type="molecule type" value="Genomic_DNA"/>
</dbReference>
<protein>
    <recommendedName>
        <fullName evidence="1">SnoaL-like domain-containing protein</fullName>
    </recommendedName>
</protein>
<keyword evidence="3" id="KW-1185">Reference proteome</keyword>
<dbReference type="Pfam" id="PF12680">
    <property type="entry name" value="SnoaL_2"/>
    <property type="match status" value="1"/>
</dbReference>
<sequence length="124" mass="14031">MVLAGLLTACVPTGPADLEAVQQQNIRVVRQLEAGLNRQDWAGVARLYAERVRYKGPHTRYREVEQTPGQVVAAYRGYHLEITQLYAAYEHHVVVEGQLSHGPPQPVCLIYTIENGRITRQFTY</sequence>
<proteinExistence type="predicted"/>
<evidence type="ECO:0000259" key="1">
    <source>
        <dbReference type="Pfam" id="PF12680"/>
    </source>
</evidence>
<organism evidence="2 3">
    <name type="scientific">Nibrella viscosa</name>
    <dbReference type="NCBI Taxonomy" id="1084524"/>
    <lineage>
        <taxon>Bacteria</taxon>
        <taxon>Pseudomonadati</taxon>
        <taxon>Bacteroidota</taxon>
        <taxon>Cytophagia</taxon>
        <taxon>Cytophagales</taxon>
        <taxon>Spirosomataceae</taxon>
        <taxon>Nibrella</taxon>
    </lineage>
</organism>
<dbReference type="InterPro" id="IPR037401">
    <property type="entry name" value="SnoaL-like"/>
</dbReference>
<dbReference type="Proteomes" id="UP001500936">
    <property type="component" value="Unassembled WGS sequence"/>
</dbReference>
<feature type="domain" description="SnoaL-like" evidence="1">
    <location>
        <begin position="29"/>
        <end position="120"/>
    </location>
</feature>
<accession>A0ABP8KSB1</accession>
<comment type="caution">
    <text evidence="2">The sequence shown here is derived from an EMBL/GenBank/DDBJ whole genome shotgun (WGS) entry which is preliminary data.</text>
</comment>
<dbReference type="Gene3D" id="3.10.450.50">
    <property type="match status" value="1"/>
</dbReference>